<organism evidence="1 2">
    <name type="scientific">Sinocyclocheilus grahami</name>
    <name type="common">Dianchi golden-line fish</name>
    <name type="synonym">Barbus grahami</name>
    <dbReference type="NCBI Taxonomy" id="75366"/>
    <lineage>
        <taxon>Eukaryota</taxon>
        <taxon>Metazoa</taxon>
        <taxon>Chordata</taxon>
        <taxon>Craniata</taxon>
        <taxon>Vertebrata</taxon>
        <taxon>Euteleostomi</taxon>
        <taxon>Actinopterygii</taxon>
        <taxon>Neopterygii</taxon>
        <taxon>Teleostei</taxon>
        <taxon>Ostariophysi</taxon>
        <taxon>Cypriniformes</taxon>
        <taxon>Cyprinidae</taxon>
        <taxon>Cyprininae</taxon>
        <taxon>Sinocyclocheilus</taxon>
    </lineage>
</organism>
<dbReference type="InParanoid" id="A0A672M9P2"/>
<evidence type="ECO:0000313" key="2">
    <source>
        <dbReference type="Proteomes" id="UP000472262"/>
    </source>
</evidence>
<dbReference type="Proteomes" id="UP000472262">
    <property type="component" value="Unassembled WGS sequence"/>
</dbReference>
<dbReference type="AlphaFoldDB" id="A0A672M9P2"/>
<name>A0A672M9P2_SINGR</name>
<sequence>MKVLLTKVALWIRHHRVSVFSHHSCQPPQPKIRSRAVVLAGVLQECVSVYLLEAESRLRCEDPPHEVPSEGKLR</sequence>
<dbReference type="Ensembl" id="ENSSGRT00000035877.1">
    <property type="protein sequence ID" value="ENSSGRP00000033421.1"/>
    <property type="gene ID" value="ENSSGRG00000018616.1"/>
</dbReference>
<reference evidence="1" key="2">
    <citation type="submission" date="2025-09" db="UniProtKB">
        <authorList>
            <consortium name="Ensembl"/>
        </authorList>
    </citation>
    <scope>IDENTIFICATION</scope>
</reference>
<reference evidence="1" key="1">
    <citation type="submission" date="2025-08" db="UniProtKB">
        <authorList>
            <consortium name="Ensembl"/>
        </authorList>
    </citation>
    <scope>IDENTIFICATION</scope>
</reference>
<protein>
    <submittedName>
        <fullName evidence="1">Uncharacterized protein</fullName>
    </submittedName>
</protein>
<evidence type="ECO:0000313" key="1">
    <source>
        <dbReference type="Ensembl" id="ENSSGRP00000033421.1"/>
    </source>
</evidence>
<proteinExistence type="predicted"/>
<keyword evidence="2" id="KW-1185">Reference proteome</keyword>
<accession>A0A672M9P2</accession>